<gene>
    <name evidence="3" type="ORF">EYC80_003234</name>
</gene>
<sequence length="215" mass="23595">MAMHAIYSIRPVPRKELRSAQSVGNHYLVKFESLHSFETISQRINKISHGRNRAEIRHLASETSQSSKFLVWVVLTCSAGTALVHEFSLTSSPMGKSVMGKVNGDLGGDVSWHISKAQIVIISTPPLPLLLQAALIFSYLSRCLFIIFSSSQIYVTLFSLLTALAHFQKAGAFSSKVKRLVGSKPSCLEKAKSRSRNDPTCTFNLSDPPKNGAAF</sequence>
<keyword evidence="2" id="KW-0472">Membrane</keyword>
<dbReference type="AlphaFoldDB" id="A0A5N6KD71"/>
<reference evidence="3 4" key="1">
    <citation type="submission" date="2019-06" db="EMBL/GenBank/DDBJ databases">
        <title>Genome Sequence of the Brown Rot Fungal Pathogen Monilinia laxa.</title>
        <authorList>
            <person name="De Miccolis Angelini R.M."/>
            <person name="Landi L."/>
            <person name="Abate D."/>
            <person name="Pollastro S."/>
            <person name="Romanazzi G."/>
            <person name="Faretra F."/>
        </authorList>
    </citation>
    <scope>NUCLEOTIDE SEQUENCE [LARGE SCALE GENOMIC DNA]</scope>
    <source>
        <strain evidence="3 4">Mlax316</strain>
    </source>
</reference>
<dbReference type="OrthoDB" id="191686at2759"/>
<keyword evidence="2" id="KW-0812">Transmembrane</keyword>
<protein>
    <submittedName>
        <fullName evidence="3">Uncharacterized protein</fullName>
    </submittedName>
</protein>
<evidence type="ECO:0000256" key="2">
    <source>
        <dbReference type="SAM" id="Phobius"/>
    </source>
</evidence>
<feature type="region of interest" description="Disordered" evidence="1">
    <location>
        <begin position="190"/>
        <end position="215"/>
    </location>
</feature>
<proteinExistence type="predicted"/>
<dbReference type="Proteomes" id="UP000326757">
    <property type="component" value="Unassembled WGS sequence"/>
</dbReference>
<name>A0A5N6KD71_MONLA</name>
<organism evidence="3 4">
    <name type="scientific">Monilinia laxa</name>
    <name type="common">Brown rot fungus</name>
    <name type="synonym">Sclerotinia laxa</name>
    <dbReference type="NCBI Taxonomy" id="61186"/>
    <lineage>
        <taxon>Eukaryota</taxon>
        <taxon>Fungi</taxon>
        <taxon>Dikarya</taxon>
        <taxon>Ascomycota</taxon>
        <taxon>Pezizomycotina</taxon>
        <taxon>Leotiomycetes</taxon>
        <taxon>Helotiales</taxon>
        <taxon>Sclerotiniaceae</taxon>
        <taxon>Monilinia</taxon>
    </lineage>
</organism>
<accession>A0A5N6KD71</accession>
<keyword evidence="2" id="KW-1133">Transmembrane helix</keyword>
<evidence type="ECO:0000256" key="1">
    <source>
        <dbReference type="SAM" id="MobiDB-lite"/>
    </source>
</evidence>
<feature type="transmembrane region" description="Helical" evidence="2">
    <location>
        <begin position="69"/>
        <end position="89"/>
    </location>
</feature>
<feature type="transmembrane region" description="Helical" evidence="2">
    <location>
        <begin position="146"/>
        <end position="167"/>
    </location>
</feature>
<evidence type="ECO:0000313" key="4">
    <source>
        <dbReference type="Proteomes" id="UP000326757"/>
    </source>
</evidence>
<feature type="transmembrane region" description="Helical" evidence="2">
    <location>
        <begin position="119"/>
        <end position="140"/>
    </location>
</feature>
<dbReference type="EMBL" id="VIGI01000004">
    <property type="protein sequence ID" value="KAB8301356.1"/>
    <property type="molecule type" value="Genomic_DNA"/>
</dbReference>
<evidence type="ECO:0000313" key="3">
    <source>
        <dbReference type="EMBL" id="KAB8301356.1"/>
    </source>
</evidence>
<comment type="caution">
    <text evidence="3">The sequence shown here is derived from an EMBL/GenBank/DDBJ whole genome shotgun (WGS) entry which is preliminary data.</text>
</comment>
<keyword evidence="4" id="KW-1185">Reference proteome</keyword>